<keyword evidence="2" id="KW-0548">Nucleotidyltransferase</keyword>
<dbReference type="CDD" id="cd01483">
    <property type="entry name" value="E1_enzyme_family"/>
    <property type="match status" value="1"/>
</dbReference>
<sequence>MNYSAILIHLNKCGYKVSAIPSETAEVGFLTVELEINGIQVTLLHAAVPELSKLPSFLLVNPSTLPRLAHTMFYPDSQFASICVNVPDAVSVNFECPELAFEESLKRHISLLSRALTDSEWNTQELLREFEAGWLNIVEPDTSPFLCLTESATPEELCVLKPRKDYIGLAKYYLGYVEGAIPKNIFSPINRVIKERQAANGNGFVIPLNVIKPAPWKKDELTDWYLDLLSGLSADVKIKLMQQFAHKRSHEFWLVFNAQTPSGITWFGIHFTQKNSGKGRKTLPFKHSHLAEWKLEPVKVLTFNKERIMPRSGAKQSLNSKKVMLIGCGSVGGDVADKLAASGVGHIDLYDPDILSLNNLYRHILPPQYVSLHKSRALLHSLTSKYPWLEIRSYTGKLLDLRHRDLLMKYDLIIVAIGSPTQERLFHDYLIREKINVPVINAWVEGYGIGGHAVLTIPGTKGCLRCAYVDPVDFSRGLASNLNFLAPNQDLTKNHAGCGDAFLPYSYIASTQTALITADLGVKYLLDKIRQSSRVSWKGSSEDAIANGFKLSGRYHTFTRILEVLPLFNNECDICNGEF</sequence>
<dbReference type="Proteomes" id="UP000254454">
    <property type="component" value="Unassembled WGS sequence"/>
</dbReference>
<dbReference type="InterPro" id="IPR045886">
    <property type="entry name" value="ThiF/MoeB/HesA"/>
</dbReference>
<gene>
    <name evidence="2" type="primary">thiF_2</name>
    <name evidence="2" type="ORF">C4A13_03692</name>
</gene>
<dbReference type="RefSeq" id="WP_032167033.1">
    <property type="nucleotide sequence ID" value="NZ_JAZHLN010000083.1"/>
</dbReference>
<dbReference type="PANTHER" id="PTHR43267">
    <property type="entry name" value="TRNA THREONYLCARBAMOYLADENOSINE DEHYDRATASE"/>
    <property type="match status" value="1"/>
</dbReference>
<evidence type="ECO:0000313" key="3">
    <source>
        <dbReference type="Proteomes" id="UP000254454"/>
    </source>
</evidence>
<name>A0A370V5F9_9ESCH</name>
<dbReference type="Gene3D" id="3.40.50.720">
    <property type="entry name" value="NAD(P)-binding Rossmann-like Domain"/>
    <property type="match status" value="1"/>
</dbReference>
<dbReference type="GO" id="GO:0061504">
    <property type="term" value="P:cyclic threonylcarbamoyladenosine biosynthetic process"/>
    <property type="evidence" value="ECO:0007669"/>
    <property type="project" value="TreeGrafter"/>
</dbReference>
<reference evidence="2 3" key="1">
    <citation type="submission" date="2018-06" db="EMBL/GenBank/DDBJ databases">
        <title>Recombination Drives Gene Content and Phenotype Evolution in Wild Type E. coli Strains.</title>
        <authorList>
            <person name="Field C.M."/>
            <person name="Silander O.K."/>
            <person name="Van Nimwegen E."/>
        </authorList>
    </citation>
    <scope>NUCLEOTIDE SEQUENCE [LARGE SCALE GENOMIC DNA]</scope>
    <source>
        <strain evidence="2 3">SC344</strain>
    </source>
</reference>
<dbReference type="AlphaFoldDB" id="A0A370V5F9"/>
<dbReference type="Pfam" id="PF00899">
    <property type="entry name" value="ThiF"/>
    <property type="match status" value="1"/>
</dbReference>
<dbReference type="InterPro" id="IPR000594">
    <property type="entry name" value="ThiF_NAD_FAD-bd"/>
</dbReference>
<evidence type="ECO:0000259" key="1">
    <source>
        <dbReference type="Pfam" id="PF00899"/>
    </source>
</evidence>
<dbReference type="EMBL" id="QONO01000132">
    <property type="protein sequence ID" value="RDR25374.1"/>
    <property type="molecule type" value="Genomic_DNA"/>
</dbReference>
<dbReference type="GO" id="GO:0008641">
    <property type="term" value="F:ubiquitin-like modifier activating enzyme activity"/>
    <property type="evidence" value="ECO:0007669"/>
    <property type="project" value="InterPro"/>
</dbReference>
<keyword evidence="2" id="KW-0808">Transferase</keyword>
<dbReference type="SUPFAM" id="SSF69572">
    <property type="entry name" value="Activating enzymes of the ubiquitin-like proteins"/>
    <property type="match status" value="1"/>
</dbReference>
<feature type="domain" description="THIF-type NAD/FAD binding fold" evidence="1">
    <location>
        <begin position="315"/>
        <end position="470"/>
    </location>
</feature>
<dbReference type="GO" id="GO:0061503">
    <property type="term" value="F:tRNA threonylcarbamoyladenosine dehydratase"/>
    <property type="evidence" value="ECO:0007669"/>
    <property type="project" value="TreeGrafter"/>
</dbReference>
<dbReference type="InterPro" id="IPR035985">
    <property type="entry name" value="Ubiquitin-activating_enz"/>
</dbReference>
<dbReference type="GO" id="GO:0016779">
    <property type="term" value="F:nucleotidyltransferase activity"/>
    <property type="evidence" value="ECO:0007669"/>
    <property type="project" value="UniProtKB-KW"/>
</dbReference>
<accession>A0A370V5F9</accession>
<evidence type="ECO:0000313" key="2">
    <source>
        <dbReference type="EMBL" id="RDR25374.1"/>
    </source>
</evidence>
<comment type="caution">
    <text evidence="2">The sequence shown here is derived from an EMBL/GenBank/DDBJ whole genome shotgun (WGS) entry which is preliminary data.</text>
</comment>
<organism evidence="2 3">
    <name type="scientific">Escherichia marmotae</name>
    <dbReference type="NCBI Taxonomy" id="1499973"/>
    <lineage>
        <taxon>Bacteria</taxon>
        <taxon>Pseudomonadati</taxon>
        <taxon>Pseudomonadota</taxon>
        <taxon>Gammaproteobacteria</taxon>
        <taxon>Enterobacterales</taxon>
        <taxon>Enterobacteriaceae</taxon>
        <taxon>Escherichia</taxon>
    </lineage>
</organism>
<protein>
    <submittedName>
        <fullName evidence="2">Sulfur carrier protein ThiS adenylyltransferase</fullName>
        <ecNumber evidence="2">2.7.7.73</ecNumber>
    </submittedName>
</protein>
<proteinExistence type="predicted"/>
<dbReference type="EC" id="2.7.7.73" evidence="2"/>
<dbReference type="PANTHER" id="PTHR43267:SF1">
    <property type="entry name" value="TRNA THREONYLCARBAMOYLADENOSINE DEHYDRATASE"/>
    <property type="match status" value="1"/>
</dbReference>